<organism evidence="4 6">
    <name type="scientific">Yersinia nurmii</name>
    <dbReference type="NCBI Taxonomy" id="685706"/>
    <lineage>
        <taxon>Bacteria</taxon>
        <taxon>Pseudomonadati</taxon>
        <taxon>Pseudomonadota</taxon>
        <taxon>Gammaproteobacteria</taxon>
        <taxon>Enterobacterales</taxon>
        <taxon>Yersiniaceae</taxon>
        <taxon>Yersinia</taxon>
    </lineage>
</organism>
<accession>A0AAW7JTD2</accession>
<keyword evidence="2" id="KW-0472">Membrane</keyword>
<evidence type="ECO:0008006" key="7">
    <source>
        <dbReference type="Google" id="ProtNLM"/>
    </source>
</evidence>
<reference evidence="4" key="2">
    <citation type="submission" date="2023-06" db="EMBL/GenBank/DDBJ databases">
        <authorList>
            <person name="Polev D.E."/>
            <person name="Saitova A.T."/>
            <person name="Bogumilchik E.A."/>
            <person name="Kokorina G.I."/>
            <person name="Voskresenskaia E.A."/>
        </authorList>
    </citation>
    <scope>NUCLEOTIDE SEQUENCE</scope>
    <source>
        <strain evidence="4">2145 StPb PI</strain>
    </source>
</reference>
<dbReference type="EMBL" id="CPYD01000005">
    <property type="protein sequence ID" value="CNE45771.1"/>
    <property type="molecule type" value="Genomic_DNA"/>
</dbReference>
<proteinExistence type="predicted"/>
<name>A0AAW7JTD2_9GAMM</name>
<feature type="coiled-coil region" evidence="1">
    <location>
        <begin position="25"/>
        <end position="66"/>
    </location>
</feature>
<keyword evidence="2" id="KW-1133">Transmembrane helix</keyword>
<dbReference type="Proteomes" id="UP001167864">
    <property type="component" value="Unassembled WGS sequence"/>
</dbReference>
<gene>
    <name evidence="3" type="ORF">ERS137967_01590</name>
    <name evidence="4" type="ORF">QVN42_02115</name>
</gene>
<keyword evidence="1" id="KW-0175">Coiled coil</keyword>
<evidence type="ECO:0000313" key="5">
    <source>
        <dbReference type="Proteomes" id="UP000040578"/>
    </source>
</evidence>
<dbReference type="Proteomes" id="UP000040578">
    <property type="component" value="Unassembled WGS sequence"/>
</dbReference>
<keyword evidence="2" id="KW-0812">Transmembrane</keyword>
<feature type="transmembrane region" description="Helical" evidence="2">
    <location>
        <begin position="6"/>
        <end position="27"/>
    </location>
</feature>
<keyword evidence="5" id="KW-1185">Reference proteome</keyword>
<protein>
    <recommendedName>
        <fullName evidence="7">DUF2570 domain-containing protein</fullName>
    </recommendedName>
</protein>
<evidence type="ECO:0000313" key="6">
    <source>
        <dbReference type="Proteomes" id="UP001167864"/>
    </source>
</evidence>
<evidence type="ECO:0000256" key="2">
    <source>
        <dbReference type="SAM" id="Phobius"/>
    </source>
</evidence>
<dbReference type="RefSeq" id="WP_049597741.1">
    <property type="nucleotide sequence ID" value="NZ_CPYD01000005.1"/>
</dbReference>
<dbReference type="EMBL" id="JAUEHU010000002">
    <property type="protein sequence ID" value="MDN0086197.1"/>
    <property type="molecule type" value="Genomic_DNA"/>
</dbReference>
<evidence type="ECO:0000313" key="4">
    <source>
        <dbReference type="EMBL" id="MDN0086197.1"/>
    </source>
</evidence>
<comment type="caution">
    <text evidence="4">The sequence shown here is derived from an EMBL/GenBank/DDBJ whole genome shotgun (WGS) entry which is preliminary data.</text>
</comment>
<sequence length="96" mass="11169">MTFLLPTIYNIVIVLFVLLISVLLVRYQQRTCNQAQRDNQQLKAQNDLLNARLLQLKSQAEDLASDITRQTQYKTQAEKKNALLREQSHAIRMKTP</sequence>
<dbReference type="AlphaFoldDB" id="A0AAW7JTD2"/>
<evidence type="ECO:0000313" key="3">
    <source>
        <dbReference type="EMBL" id="CNE45771.1"/>
    </source>
</evidence>
<evidence type="ECO:0000256" key="1">
    <source>
        <dbReference type="SAM" id="Coils"/>
    </source>
</evidence>
<reference evidence="3 5" key="1">
    <citation type="submission" date="2015-03" db="EMBL/GenBank/DDBJ databases">
        <authorList>
            <consortium name="Pathogen Informatics"/>
            <person name="Murphy D."/>
        </authorList>
    </citation>
    <scope>NUCLEOTIDE SEQUENCE [LARGE SCALE GENOMIC DNA]</scope>
    <source>
        <strain evidence="3">Type strain: CIP110231</strain>
        <strain evidence="5">type strain: CIP110231</strain>
    </source>
</reference>